<dbReference type="Proteomes" id="UP000269265">
    <property type="component" value="Unassembled WGS sequence"/>
</dbReference>
<name>A0A3R8U029_9BURK</name>
<keyword evidence="1" id="KW-0472">Membrane</keyword>
<gene>
    <name evidence="2" type="ORF">EIP75_23630</name>
</gene>
<evidence type="ECO:0000313" key="3">
    <source>
        <dbReference type="Proteomes" id="UP000269265"/>
    </source>
</evidence>
<keyword evidence="1" id="KW-1133">Transmembrane helix</keyword>
<feature type="transmembrane region" description="Helical" evidence="1">
    <location>
        <begin position="7"/>
        <end position="33"/>
    </location>
</feature>
<reference evidence="2 3" key="1">
    <citation type="submission" date="2018-12" db="EMBL/GenBank/DDBJ databases">
        <title>The whole draft genome of Aquabacterium sp. SJQ9.</title>
        <authorList>
            <person name="Sun L."/>
            <person name="Gao X."/>
            <person name="Chen W."/>
            <person name="Huang K."/>
        </authorList>
    </citation>
    <scope>NUCLEOTIDE SEQUENCE [LARGE SCALE GENOMIC DNA]</scope>
    <source>
        <strain evidence="2 3">SJQ9</strain>
    </source>
</reference>
<protein>
    <submittedName>
        <fullName evidence="2">Uncharacterized protein</fullName>
    </submittedName>
</protein>
<dbReference type="AlphaFoldDB" id="A0A3R8U029"/>
<accession>A0A3R8U029</accession>
<evidence type="ECO:0000313" key="2">
    <source>
        <dbReference type="EMBL" id="RRR99902.1"/>
    </source>
</evidence>
<keyword evidence="1" id="KW-0812">Transmembrane</keyword>
<keyword evidence="3" id="KW-1185">Reference proteome</keyword>
<dbReference type="EMBL" id="RSED01000045">
    <property type="protein sequence ID" value="RRR99902.1"/>
    <property type="molecule type" value="Genomic_DNA"/>
</dbReference>
<sequence length="103" mass="10639">MLKYFQWLSIAGVWGSLLLIAGCFALTGIISFSGPSGSAWALVISGMILVIAAAHVLAISSLVGIALLAIGKARTVPATAVSAFAGGSLSTFMLWRIYFHIGP</sequence>
<proteinExistence type="predicted"/>
<feature type="transmembrane region" description="Helical" evidence="1">
    <location>
        <begin position="76"/>
        <end position="98"/>
    </location>
</feature>
<comment type="caution">
    <text evidence="2">The sequence shown here is derived from an EMBL/GenBank/DDBJ whole genome shotgun (WGS) entry which is preliminary data.</text>
</comment>
<dbReference type="PROSITE" id="PS51257">
    <property type="entry name" value="PROKAR_LIPOPROTEIN"/>
    <property type="match status" value="1"/>
</dbReference>
<feature type="transmembrane region" description="Helical" evidence="1">
    <location>
        <begin position="39"/>
        <end position="69"/>
    </location>
</feature>
<dbReference type="RefSeq" id="WP_125245644.1">
    <property type="nucleotide sequence ID" value="NZ_RSED01000045.1"/>
</dbReference>
<organism evidence="2 3">
    <name type="scientific">Aquabacterium soli</name>
    <dbReference type="NCBI Taxonomy" id="2493092"/>
    <lineage>
        <taxon>Bacteria</taxon>
        <taxon>Pseudomonadati</taxon>
        <taxon>Pseudomonadota</taxon>
        <taxon>Betaproteobacteria</taxon>
        <taxon>Burkholderiales</taxon>
        <taxon>Aquabacterium</taxon>
    </lineage>
</organism>
<evidence type="ECO:0000256" key="1">
    <source>
        <dbReference type="SAM" id="Phobius"/>
    </source>
</evidence>